<feature type="region of interest" description="Disordered" evidence="1">
    <location>
        <begin position="87"/>
        <end position="106"/>
    </location>
</feature>
<proteinExistence type="predicted"/>
<organism evidence="3 4">
    <name type="scientific">Mesorhabditis spiculigera</name>
    <dbReference type="NCBI Taxonomy" id="96644"/>
    <lineage>
        <taxon>Eukaryota</taxon>
        <taxon>Metazoa</taxon>
        <taxon>Ecdysozoa</taxon>
        <taxon>Nematoda</taxon>
        <taxon>Chromadorea</taxon>
        <taxon>Rhabditida</taxon>
        <taxon>Rhabditina</taxon>
        <taxon>Rhabditomorpha</taxon>
        <taxon>Rhabditoidea</taxon>
        <taxon>Rhabditidae</taxon>
        <taxon>Mesorhabditinae</taxon>
        <taxon>Mesorhabditis</taxon>
    </lineage>
</organism>
<dbReference type="EMBL" id="CATQJA010002622">
    <property type="protein sequence ID" value="CAJ0573687.1"/>
    <property type="molecule type" value="Genomic_DNA"/>
</dbReference>
<sequence length="172" mass="18742">MRFLVALALVGAAAAFVIPHEDNRQKRSPTDVAPTGVDVKPWKKNEPNLRQIKADKEQQKIGGSAGIRRDTRSADFDVAKDKIGGQAGIRPKDQKIGGQAGIRPREEEKKFDVAKDKIGGAAGIRRDTRDTEFNVAEDKIGGKAGIRPDNQPVTDVKPWKKDQPKALSGKVN</sequence>
<protein>
    <submittedName>
        <fullName evidence="3">Uncharacterized protein</fullName>
    </submittedName>
</protein>
<feature type="region of interest" description="Disordered" evidence="1">
    <location>
        <begin position="21"/>
        <end position="43"/>
    </location>
</feature>
<keyword evidence="4" id="KW-1185">Reference proteome</keyword>
<gene>
    <name evidence="3" type="ORF">MSPICULIGERA_LOCUS12040</name>
</gene>
<evidence type="ECO:0000313" key="4">
    <source>
        <dbReference type="Proteomes" id="UP001177023"/>
    </source>
</evidence>
<evidence type="ECO:0000256" key="1">
    <source>
        <dbReference type="SAM" id="MobiDB-lite"/>
    </source>
</evidence>
<evidence type="ECO:0000256" key="2">
    <source>
        <dbReference type="SAM" id="SignalP"/>
    </source>
</evidence>
<reference evidence="3" key="1">
    <citation type="submission" date="2023-06" db="EMBL/GenBank/DDBJ databases">
        <authorList>
            <person name="Delattre M."/>
        </authorList>
    </citation>
    <scope>NUCLEOTIDE SEQUENCE</scope>
    <source>
        <strain evidence="3">AF72</strain>
    </source>
</reference>
<keyword evidence="2" id="KW-0732">Signal</keyword>
<comment type="caution">
    <text evidence="3">The sequence shown here is derived from an EMBL/GenBank/DDBJ whole genome shotgun (WGS) entry which is preliminary data.</text>
</comment>
<dbReference type="Proteomes" id="UP001177023">
    <property type="component" value="Unassembled WGS sequence"/>
</dbReference>
<feature type="region of interest" description="Disordered" evidence="1">
    <location>
        <begin position="139"/>
        <end position="172"/>
    </location>
</feature>
<feature type="non-terminal residue" evidence="3">
    <location>
        <position position="1"/>
    </location>
</feature>
<name>A0AA36CR00_9BILA</name>
<accession>A0AA36CR00</accession>
<feature type="signal peptide" evidence="2">
    <location>
        <begin position="1"/>
        <end position="15"/>
    </location>
</feature>
<evidence type="ECO:0000313" key="3">
    <source>
        <dbReference type="EMBL" id="CAJ0573687.1"/>
    </source>
</evidence>
<dbReference type="AlphaFoldDB" id="A0AA36CR00"/>
<feature type="chain" id="PRO_5041289044" evidence="2">
    <location>
        <begin position="16"/>
        <end position="172"/>
    </location>
</feature>